<feature type="compositionally biased region" description="Polar residues" evidence="1">
    <location>
        <begin position="9"/>
        <end position="34"/>
    </location>
</feature>
<keyword evidence="3" id="KW-1185">Reference proteome</keyword>
<name>A0A4S4L3X7_9AGAM</name>
<evidence type="ECO:0000313" key="3">
    <source>
        <dbReference type="Proteomes" id="UP000310158"/>
    </source>
</evidence>
<accession>A0A4S4L3X7</accession>
<dbReference type="AlphaFoldDB" id="A0A4S4L3X7"/>
<organism evidence="2 3">
    <name type="scientific">Bondarzewia mesenterica</name>
    <dbReference type="NCBI Taxonomy" id="1095465"/>
    <lineage>
        <taxon>Eukaryota</taxon>
        <taxon>Fungi</taxon>
        <taxon>Dikarya</taxon>
        <taxon>Basidiomycota</taxon>
        <taxon>Agaricomycotina</taxon>
        <taxon>Agaricomycetes</taxon>
        <taxon>Russulales</taxon>
        <taxon>Bondarzewiaceae</taxon>
        <taxon>Bondarzewia</taxon>
    </lineage>
</organism>
<protein>
    <submittedName>
        <fullName evidence="2">Uncharacterized protein</fullName>
    </submittedName>
</protein>
<dbReference type="OrthoDB" id="3299832at2759"/>
<evidence type="ECO:0000313" key="2">
    <source>
        <dbReference type="EMBL" id="THH05907.1"/>
    </source>
</evidence>
<sequence>MPIARLSSEEMSTLSTPTQHSISLLTGAPPTSSAVRPRPRRLPPKPTTVVPPLCDDNPCVPFLLFGFLLKEDFLDAYCRAHDLGPVDTMAQKPNSYFNAITKIKMDGGVWSRSVIKTVYTGELDPNDVLNRPDTATCLVLGNNRTERLRRSPGEAVIKKVQAAMGVDTPPMWFKRA</sequence>
<feature type="region of interest" description="Disordered" evidence="1">
    <location>
        <begin position="1"/>
        <end position="49"/>
    </location>
</feature>
<dbReference type="EMBL" id="SGPL01000944">
    <property type="protein sequence ID" value="THH05907.1"/>
    <property type="molecule type" value="Genomic_DNA"/>
</dbReference>
<proteinExistence type="predicted"/>
<gene>
    <name evidence="2" type="ORF">EW146_g9776</name>
</gene>
<evidence type="ECO:0000256" key="1">
    <source>
        <dbReference type="SAM" id="MobiDB-lite"/>
    </source>
</evidence>
<dbReference type="Proteomes" id="UP000310158">
    <property type="component" value="Unassembled WGS sequence"/>
</dbReference>
<comment type="caution">
    <text evidence="2">The sequence shown here is derived from an EMBL/GenBank/DDBJ whole genome shotgun (WGS) entry which is preliminary data.</text>
</comment>
<reference evidence="2 3" key="1">
    <citation type="submission" date="2019-02" db="EMBL/GenBank/DDBJ databases">
        <title>Genome sequencing of the rare red list fungi Bondarzewia mesenterica.</title>
        <authorList>
            <person name="Buettner E."/>
            <person name="Kellner H."/>
        </authorList>
    </citation>
    <scope>NUCLEOTIDE SEQUENCE [LARGE SCALE GENOMIC DNA]</scope>
    <source>
        <strain evidence="2 3">DSM 108281</strain>
    </source>
</reference>